<dbReference type="PANTHER" id="PTHR10629:SF52">
    <property type="entry name" value="DNA (CYTOSINE-5)-METHYLTRANSFERASE 1"/>
    <property type="match status" value="1"/>
</dbReference>
<proteinExistence type="predicted"/>
<dbReference type="EMBL" id="AJWY01003892">
    <property type="protein sequence ID" value="EKC73970.1"/>
    <property type="molecule type" value="Genomic_DNA"/>
</dbReference>
<protein>
    <recommendedName>
        <fullName evidence="1">DNA (cytosine-5-)-methyltransferase</fullName>
        <ecNumber evidence="1">2.1.1.37</ecNumber>
    </recommendedName>
</protein>
<name>K1U6S3_9ZZZZ</name>
<dbReference type="Gene3D" id="3.40.50.150">
    <property type="entry name" value="Vaccinia Virus protein VP39"/>
    <property type="match status" value="1"/>
</dbReference>
<gene>
    <name evidence="5" type="ORF">LEA_05959</name>
</gene>
<dbReference type="GO" id="GO:0044027">
    <property type="term" value="P:negative regulation of gene expression via chromosomal CpG island methylation"/>
    <property type="evidence" value="ECO:0007669"/>
    <property type="project" value="TreeGrafter"/>
</dbReference>
<dbReference type="EC" id="2.1.1.37" evidence="1"/>
<comment type="caution">
    <text evidence="5">The sequence shown here is derived from an EMBL/GenBank/DDBJ whole genome shotgun (WGS) entry which is preliminary data.</text>
</comment>
<dbReference type="InterPro" id="IPR001525">
    <property type="entry name" value="C5_MeTfrase"/>
</dbReference>
<dbReference type="PROSITE" id="PS51679">
    <property type="entry name" value="SAM_MT_C5"/>
    <property type="match status" value="1"/>
</dbReference>
<dbReference type="GO" id="GO:0003677">
    <property type="term" value="F:DNA binding"/>
    <property type="evidence" value="ECO:0007669"/>
    <property type="project" value="TreeGrafter"/>
</dbReference>
<dbReference type="PANTHER" id="PTHR10629">
    <property type="entry name" value="CYTOSINE-SPECIFIC METHYLTRANSFERASE"/>
    <property type="match status" value="1"/>
</dbReference>
<dbReference type="Pfam" id="PF00145">
    <property type="entry name" value="DNA_methylase"/>
    <property type="match status" value="1"/>
</dbReference>
<dbReference type="AlphaFoldDB" id="K1U6S3"/>
<organism evidence="5">
    <name type="scientific">human gut metagenome</name>
    <dbReference type="NCBI Taxonomy" id="408170"/>
    <lineage>
        <taxon>unclassified sequences</taxon>
        <taxon>metagenomes</taxon>
        <taxon>organismal metagenomes</taxon>
    </lineage>
</organism>
<dbReference type="PRINTS" id="PR00105">
    <property type="entry name" value="C5METTRFRASE"/>
</dbReference>
<keyword evidence="2 5" id="KW-0489">Methyltransferase</keyword>
<dbReference type="GO" id="GO:0005634">
    <property type="term" value="C:nucleus"/>
    <property type="evidence" value="ECO:0007669"/>
    <property type="project" value="TreeGrafter"/>
</dbReference>
<dbReference type="InterPro" id="IPR029063">
    <property type="entry name" value="SAM-dependent_MTases_sf"/>
</dbReference>
<evidence type="ECO:0000313" key="5">
    <source>
        <dbReference type="EMBL" id="EKC73970.1"/>
    </source>
</evidence>
<reference evidence="5" key="1">
    <citation type="journal article" date="2013" name="Environ. Microbiol.">
        <title>Microbiota from the distal guts of lean and obese adolescents exhibit partial functional redundancy besides clear differences in community structure.</title>
        <authorList>
            <person name="Ferrer M."/>
            <person name="Ruiz A."/>
            <person name="Lanza F."/>
            <person name="Haange S.B."/>
            <person name="Oberbach A."/>
            <person name="Till H."/>
            <person name="Bargiela R."/>
            <person name="Campoy C."/>
            <person name="Segura M.T."/>
            <person name="Richter M."/>
            <person name="von Bergen M."/>
            <person name="Seifert J."/>
            <person name="Suarez A."/>
        </authorList>
    </citation>
    <scope>NUCLEOTIDE SEQUENCE</scope>
</reference>
<dbReference type="SUPFAM" id="SSF53335">
    <property type="entry name" value="S-adenosyl-L-methionine-dependent methyltransferases"/>
    <property type="match status" value="1"/>
</dbReference>
<sequence>ETLNANPFFSFAEHNCADVRDIQANFYSEVIKKNNPEKLLMVGGPPCQPFSKAGYWITNEKRKAFEDERNMVGEYLRIISEIRPDGFLLENVESILHPTNRPVVDFIENEITKMGYNFKRILANAVDYGIPQKRKRVIYIASNNSIEGEPIKLRQRRS</sequence>
<dbReference type="GO" id="GO:0003886">
    <property type="term" value="F:DNA (cytosine-5-)-methyltransferase activity"/>
    <property type="evidence" value="ECO:0007669"/>
    <property type="project" value="UniProtKB-EC"/>
</dbReference>
<keyword evidence="3" id="KW-0808">Transferase</keyword>
<keyword evidence="4" id="KW-0949">S-adenosyl-L-methionine</keyword>
<accession>K1U6S3</accession>
<evidence type="ECO:0000256" key="1">
    <source>
        <dbReference type="ARBA" id="ARBA00011975"/>
    </source>
</evidence>
<evidence type="ECO:0000256" key="4">
    <source>
        <dbReference type="ARBA" id="ARBA00022691"/>
    </source>
</evidence>
<feature type="non-terminal residue" evidence="5">
    <location>
        <position position="1"/>
    </location>
</feature>
<evidence type="ECO:0000256" key="3">
    <source>
        <dbReference type="ARBA" id="ARBA00022679"/>
    </source>
</evidence>
<dbReference type="InterPro" id="IPR050390">
    <property type="entry name" value="C5-Methyltransferase"/>
</dbReference>
<dbReference type="GO" id="GO:0032259">
    <property type="term" value="P:methylation"/>
    <property type="evidence" value="ECO:0007669"/>
    <property type="project" value="UniProtKB-KW"/>
</dbReference>
<evidence type="ECO:0000256" key="2">
    <source>
        <dbReference type="ARBA" id="ARBA00022603"/>
    </source>
</evidence>